<dbReference type="InterPro" id="IPR019257">
    <property type="entry name" value="MeTrfase_dom"/>
</dbReference>
<dbReference type="InterPro" id="IPR029063">
    <property type="entry name" value="SAM-dependent_MTases_sf"/>
</dbReference>
<gene>
    <name evidence="10" type="ORF">PNOK_0030100</name>
</gene>
<feature type="domain" description="Sulfatase-modifying factor enzyme-like" evidence="7">
    <location>
        <begin position="683"/>
        <end position="780"/>
    </location>
</feature>
<evidence type="ECO:0008006" key="12">
    <source>
        <dbReference type="Google" id="ProtNLM"/>
    </source>
</evidence>
<keyword evidence="2" id="KW-0808">Transferase</keyword>
<keyword evidence="1" id="KW-0489">Methyltransferase</keyword>
<dbReference type="SUPFAM" id="SSF56436">
    <property type="entry name" value="C-type lectin-like"/>
    <property type="match status" value="1"/>
</dbReference>
<protein>
    <recommendedName>
        <fullName evidence="12">DUF323 domain-containing protein</fullName>
    </recommendedName>
</protein>
<keyword evidence="4" id="KW-0408">Iron</keyword>
<dbReference type="Pfam" id="PF10017">
    <property type="entry name" value="Methyltransf_33"/>
    <property type="match status" value="2"/>
</dbReference>
<proteinExistence type="predicted"/>
<evidence type="ECO:0000259" key="9">
    <source>
        <dbReference type="Pfam" id="PF12867"/>
    </source>
</evidence>
<dbReference type="FunCoup" id="A0A286UUG2">
    <property type="interactions" value="10"/>
</dbReference>
<dbReference type="InterPro" id="IPR005532">
    <property type="entry name" value="SUMF_dom"/>
</dbReference>
<dbReference type="InterPro" id="IPR042095">
    <property type="entry name" value="SUMF_sf"/>
</dbReference>
<dbReference type="Proteomes" id="UP000217199">
    <property type="component" value="Unassembled WGS sequence"/>
</dbReference>
<dbReference type="Gene3D" id="3.40.50.150">
    <property type="entry name" value="Vaccinia Virus protein VP39"/>
    <property type="match status" value="1"/>
</dbReference>
<evidence type="ECO:0000259" key="7">
    <source>
        <dbReference type="Pfam" id="PF03781"/>
    </source>
</evidence>
<reference evidence="10 11" key="1">
    <citation type="journal article" date="2017" name="Mol. Ecol.">
        <title>Comparative and population genomic landscape of Phellinus noxius: A hypervariable fungus causing root rot in trees.</title>
        <authorList>
            <person name="Chung C.L."/>
            <person name="Lee T.J."/>
            <person name="Akiba M."/>
            <person name="Lee H.H."/>
            <person name="Kuo T.H."/>
            <person name="Liu D."/>
            <person name="Ke H.M."/>
            <person name="Yokoi T."/>
            <person name="Roa M.B."/>
            <person name="Lu M.J."/>
            <person name="Chang Y.Y."/>
            <person name="Ann P.J."/>
            <person name="Tsai J.N."/>
            <person name="Chen C.Y."/>
            <person name="Tzean S.S."/>
            <person name="Ota Y."/>
            <person name="Hattori T."/>
            <person name="Sahashi N."/>
            <person name="Liou R.F."/>
            <person name="Kikuchi T."/>
            <person name="Tsai I.J."/>
        </authorList>
    </citation>
    <scope>NUCLEOTIDE SEQUENCE [LARGE SCALE GENOMIC DNA]</scope>
    <source>
        <strain evidence="10 11">FFPRI411160</strain>
    </source>
</reference>
<feature type="domain" description="DinB-like" evidence="9">
    <location>
        <begin position="481"/>
        <end position="608"/>
    </location>
</feature>
<dbReference type="Pfam" id="PF03781">
    <property type="entry name" value="FGE-sulfatase"/>
    <property type="match status" value="2"/>
</dbReference>
<evidence type="ECO:0000256" key="4">
    <source>
        <dbReference type="ARBA" id="ARBA00023004"/>
    </source>
</evidence>
<dbReference type="Pfam" id="PF12867">
    <property type="entry name" value="DinB_2"/>
    <property type="match status" value="1"/>
</dbReference>
<dbReference type="AlphaFoldDB" id="A0A286UUG2"/>
<dbReference type="GO" id="GO:0008168">
    <property type="term" value="F:methyltransferase activity"/>
    <property type="evidence" value="ECO:0007669"/>
    <property type="project" value="UniProtKB-KW"/>
</dbReference>
<dbReference type="InParanoid" id="A0A286UUG2"/>
<evidence type="ECO:0000256" key="2">
    <source>
        <dbReference type="ARBA" id="ARBA00022679"/>
    </source>
</evidence>
<evidence type="ECO:0000256" key="1">
    <source>
        <dbReference type="ARBA" id="ARBA00022603"/>
    </source>
</evidence>
<dbReference type="Gene3D" id="3.90.1580.10">
    <property type="entry name" value="paralog of FGE (formylglycine-generating enzyme)"/>
    <property type="match status" value="1"/>
</dbReference>
<feature type="region of interest" description="Disordered" evidence="6">
    <location>
        <begin position="627"/>
        <end position="671"/>
    </location>
</feature>
<dbReference type="STRING" id="2282107.A0A286UUG2"/>
<evidence type="ECO:0000256" key="5">
    <source>
        <dbReference type="ARBA" id="ARBA00037882"/>
    </source>
</evidence>
<feature type="region of interest" description="Disordered" evidence="6">
    <location>
        <begin position="203"/>
        <end position="232"/>
    </location>
</feature>
<name>A0A286UUG2_9AGAM</name>
<keyword evidence="3" id="KW-0560">Oxidoreductase</keyword>
<keyword evidence="11" id="KW-1185">Reference proteome</keyword>
<dbReference type="PANTHER" id="PTHR43397:SF1">
    <property type="entry name" value="ERGOTHIONEINE BIOSYNTHESIS PROTEIN 1"/>
    <property type="match status" value="1"/>
</dbReference>
<dbReference type="InterPro" id="IPR051128">
    <property type="entry name" value="EgtD_Methyltrsf_superfamily"/>
</dbReference>
<feature type="region of interest" description="Disordered" evidence="6">
    <location>
        <begin position="248"/>
        <end position="268"/>
    </location>
</feature>
<comment type="pathway">
    <text evidence="5">Amino-acid biosynthesis; ergothioneine biosynthesis.</text>
</comment>
<organism evidence="10 11">
    <name type="scientific">Pyrrhoderma noxium</name>
    <dbReference type="NCBI Taxonomy" id="2282107"/>
    <lineage>
        <taxon>Eukaryota</taxon>
        <taxon>Fungi</taxon>
        <taxon>Dikarya</taxon>
        <taxon>Basidiomycota</taxon>
        <taxon>Agaricomycotina</taxon>
        <taxon>Agaricomycetes</taxon>
        <taxon>Hymenochaetales</taxon>
        <taxon>Hymenochaetaceae</taxon>
        <taxon>Pyrrhoderma</taxon>
    </lineage>
</organism>
<evidence type="ECO:0000313" key="10">
    <source>
        <dbReference type="EMBL" id="PAV23233.1"/>
    </source>
</evidence>
<comment type="caution">
    <text evidence="10">The sequence shown here is derived from an EMBL/GenBank/DDBJ whole genome shotgun (WGS) entry which is preliminary data.</text>
</comment>
<dbReference type="OrthoDB" id="659at2759"/>
<feature type="domain" description="Histidine-specific methyltransferase SAM-dependent" evidence="8">
    <location>
        <begin position="31"/>
        <end position="190"/>
    </location>
</feature>
<feature type="domain" description="Histidine-specific methyltransferase SAM-dependent" evidence="8">
    <location>
        <begin position="273"/>
        <end position="442"/>
    </location>
</feature>
<sequence length="896" mass="101910">MLSNGKKPRILDVRIPEEIEKLDHEDGSEALREQILQGLSKPVGKKTLPTMLLYDERGLRLYDNITTNCPEYYLFSSEEEILKTKSDEILQIMLSRDNEGRERTKPVVLELGAGALRKTSHVLLALSRLASDHKSPDSDSYITYYALDLEKRELERTLTELMEAHGSQLQDKVDVRGMWGTYDGGLKFVQEGGLEKELKRELDEASAKSAEEGNDLPELQHPIPRARMVPRRRESSVYSAKSDLFSSSSGTAAASLTPPSSPGSEAESCIASPPLHIMFLGSSIGNFDRESATSFLRSLPLRPGSSDTLLLGLDHDNPKDKIELAYNDPKGVTKEFIMNGLKAAGRVLGKEELFRDSNWEYVNNYNEKERRHEAYYKSVKDQSLQVPGLTKNVEVLSGELLNVEVSLKYSETDAFSMFTSANLRPIMRWTDSAGQYSLWLLERPSFSFSLLKSPTPFGIPSLEDFREMWKAWDLITLGMIPRSMLFTKPIDLRHICLFYLGHIPAFLDIHLSRLLGEPHTEPEYFKDIFERGIDPHVDDPTQCHPHSEVPQNDDDWPTLESIVNFRDRVRARLTRLYDELTSGRRQVTRKIGRVLFITLEHEGFHAETLLYMLIQKAGIPGGTVPPPGFATPSWDSLAKQWDESPRPDQSTVTLGPTKLSLGHDDPEDLDEDPELRTSFEDFEYGWDNEHPKREVEVKEFRIEWRPVTNGEFYKFYLSGGTDIVSVPASWIVDDGEFKVRTLYGHVSMKIAQHWPVLTSYDDLSKYAQVKGGRLPTEAELRLFFDKFESGYAGGSNVGFRNWHPVPATTGIEKDSCRGHNGGVWEWTSTILDKYEGFKQSKLYPGYSSDFFDGKHQVVIGGSYATIPRLSERRTLRNYYQHNYPYPWVAGRIAYDV</sequence>
<feature type="domain" description="Sulfatase-modifying factor enzyme-like" evidence="7">
    <location>
        <begin position="819"/>
        <end position="890"/>
    </location>
</feature>
<evidence type="ECO:0000259" key="8">
    <source>
        <dbReference type="Pfam" id="PF10017"/>
    </source>
</evidence>
<dbReference type="PANTHER" id="PTHR43397">
    <property type="entry name" value="ERGOTHIONEINE BIOSYNTHESIS PROTEIN 1"/>
    <property type="match status" value="1"/>
</dbReference>
<dbReference type="InterPro" id="IPR016187">
    <property type="entry name" value="CTDL_fold"/>
</dbReference>
<dbReference type="GO" id="GO:0032259">
    <property type="term" value="P:methylation"/>
    <property type="evidence" value="ECO:0007669"/>
    <property type="project" value="UniProtKB-KW"/>
</dbReference>
<dbReference type="InterPro" id="IPR024775">
    <property type="entry name" value="DinB-like"/>
</dbReference>
<evidence type="ECO:0000313" key="11">
    <source>
        <dbReference type="Proteomes" id="UP000217199"/>
    </source>
</evidence>
<evidence type="ECO:0000256" key="3">
    <source>
        <dbReference type="ARBA" id="ARBA00023002"/>
    </source>
</evidence>
<dbReference type="EMBL" id="NBII01000001">
    <property type="protein sequence ID" value="PAV23233.1"/>
    <property type="molecule type" value="Genomic_DNA"/>
</dbReference>
<feature type="compositionally biased region" description="Low complexity" evidence="6">
    <location>
        <begin position="248"/>
        <end position="264"/>
    </location>
</feature>
<accession>A0A286UUG2</accession>
<evidence type="ECO:0000256" key="6">
    <source>
        <dbReference type="SAM" id="MobiDB-lite"/>
    </source>
</evidence>